<proteinExistence type="inferred from homology"/>
<dbReference type="GO" id="GO:1902358">
    <property type="term" value="P:sulfate transmembrane transport"/>
    <property type="evidence" value="ECO:0007669"/>
    <property type="project" value="InterPro"/>
</dbReference>
<evidence type="ECO:0000256" key="4">
    <source>
        <dbReference type="ARBA" id="ARBA00022729"/>
    </source>
</evidence>
<comment type="subcellular location">
    <subcellularLocation>
        <location evidence="1">Periplasm</location>
    </subcellularLocation>
</comment>
<gene>
    <name evidence="7" type="ORF">DENOEST_3864</name>
</gene>
<name>A0A6S6Y0U2_9PROT</name>
<evidence type="ECO:0000256" key="5">
    <source>
        <dbReference type="ARBA" id="ARBA00022764"/>
    </source>
</evidence>
<dbReference type="SUPFAM" id="SSF53850">
    <property type="entry name" value="Periplasmic binding protein-like II"/>
    <property type="match status" value="1"/>
</dbReference>
<dbReference type="InterPro" id="IPR005669">
    <property type="entry name" value="Thiosulph/SO4-bd"/>
</dbReference>
<keyword evidence="5" id="KW-0574">Periplasm</keyword>
<dbReference type="Proteomes" id="UP000515733">
    <property type="component" value="Chromosome"/>
</dbReference>
<keyword evidence="3" id="KW-0813">Transport</keyword>
<evidence type="ECO:0000256" key="3">
    <source>
        <dbReference type="ARBA" id="ARBA00022448"/>
    </source>
</evidence>
<reference evidence="7 8" key="1">
    <citation type="submission" date="2020-03" db="EMBL/GenBank/DDBJ databases">
        <authorList>
            <consortium name="Genoscope - CEA"/>
            <person name="William W."/>
        </authorList>
    </citation>
    <scope>NUCLEOTIDE SEQUENCE [LARGE SCALE GENOMIC DNA]</scope>
    <source>
        <strain evidence="8">DSM 16959</strain>
    </source>
</reference>
<evidence type="ECO:0000313" key="7">
    <source>
        <dbReference type="EMBL" id="CAB1371018.1"/>
    </source>
</evidence>
<evidence type="ECO:0008006" key="9">
    <source>
        <dbReference type="Google" id="ProtNLM"/>
    </source>
</evidence>
<feature type="chain" id="PRO_5027714891" description="Sulfate transporter subunit" evidence="6">
    <location>
        <begin position="27"/>
        <end position="103"/>
    </location>
</feature>
<dbReference type="Gene3D" id="3.40.190.10">
    <property type="entry name" value="Periplasmic binding protein-like II"/>
    <property type="match status" value="1"/>
</dbReference>
<feature type="signal peptide" evidence="6">
    <location>
        <begin position="1"/>
        <end position="26"/>
    </location>
</feature>
<dbReference type="GO" id="GO:0042597">
    <property type="term" value="C:periplasmic space"/>
    <property type="evidence" value="ECO:0007669"/>
    <property type="project" value="UniProtKB-SubCell"/>
</dbReference>
<organism evidence="7 8">
    <name type="scientific">Denitratisoma oestradiolicum</name>
    <dbReference type="NCBI Taxonomy" id="311182"/>
    <lineage>
        <taxon>Bacteria</taxon>
        <taxon>Pseudomonadati</taxon>
        <taxon>Pseudomonadota</taxon>
        <taxon>Betaproteobacteria</taxon>
        <taxon>Nitrosomonadales</taxon>
        <taxon>Sterolibacteriaceae</taxon>
        <taxon>Denitratisoma</taxon>
    </lineage>
</organism>
<evidence type="ECO:0000313" key="8">
    <source>
        <dbReference type="Proteomes" id="UP000515733"/>
    </source>
</evidence>
<protein>
    <recommendedName>
        <fullName evidence="9">Sulfate transporter subunit</fullName>
    </recommendedName>
</protein>
<dbReference type="AlphaFoldDB" id="A0A6S6Y0U2"/>
<evidence type="ECO:0000256" key="6">
    <source>
        <dbReference type="SAM" id="SignalP"/>
    </source>
</evidence>
<sequence>MSLKSHTRHTFIAAALLGALAGDALADVTLLNVSYDPTRELYQDFNAAFAKYWQAKTGEKVSIKASHGGSGKQGRAVIDGLDADVVTPDACRLLGQTLEQPPS</sequence>
<dbReference type="PANTHER" id="PTHR30368:SF2">
    <property type="entry name" value="SULFATE-BINDING PROTEIN"/>
    <property type="match status" value="1"/>
</dbReference>
<keyword evidence="8" id="KW-1185">Reference proteome</keyword>
<comment type="similarity">
    <text evidence="2">Belongs to the prokaryotic sulfate-binding protein family.</text>
</comment>
<dbReference type="KEGG" id="doe:DENOEST_3864"/>
<dbReference type="EMBL" id="LR778301">
    <property type="protein sequence ID" value="CAB1371018.1"/>
    <property type="molecule type" value="Genomic_DNA"/>
</dbReference>
<dbReference type="GO" id="GO:0140104">
    <property type="term" value="F:molecular carrier activity"/>
    <property type="evidence" value="ECO:0007669"/>
    <property type="project" value="InterPro"/>
</dbReference>
<keyword evidence="4 6" id="KW-0732">Signal</keyword>
<dbReference type="PANTHER" id="PTHR30368">
    <property type="entry name" value="SULFATE-BINDING PROTEIN"/>
    <property type="match status" value="1"/>
</dbReference>
<evidence type="ECO:0000256" key="2">
    <source>
        <dbReference type="ARBA" id="ARBA00006099"/>
    </source>
</evidence>
<evidence type="ECO:0000256" key="1">
    <source>
        <dbReference type="ARBA" id="ARBA00004418"/>
    </source>
</evidence>
<accession>A0A6S6Y0U2</accession>